<dbReference type="Proteomes" id="UP001057402">
    <property type="component" value="Chromosome 3"/>
</dbReference>
<gene>
    <name evidence="1" type="ORF">MLD38_009167</name>
</gene>
<organism evidence="1 2">
    <name type="scientific">Melastoma candidum</name>
    <dbReference type="NCBI Taxonomy" id="119954"/>
    <lineage>
        <taxon>Eukaryota</taxon>
        <taxon>Viridiplantae</taxon>
        <taxon>Streptophyta</taxon>
        <taxon>Embryophyta</taxon>
        <taxon>Tracheophyta</taxon>
        <taxon>Spermatophyta</taxon>
        <taxon>Magnoliopsida</taxon>
        <taxon>eudicotyledons</taxon>
        <taxon>Gunneridae</taxon>
        <taxon>Pentapetalae</taxon>
        <taxon>rosids</taxon>
        <taxon>malvids</taxon>
        <taxon>Myrtales</taxon>
        <taxon>Melastomataceae</taxon>
        <taxon>Melastomatoideae</taxon>
        <taxon>Melastomateae</taxon>
        <taxon>Melastoma</taxon>
    </lineage>
</organism>
<sequence length="356" mass="39764">MGTVCADHHHHHKFHHHKPHEIPPRKLVARKAALPRTECPDSFPTEGSLGKFLPGGGDDSSDSDSDPYSSDHFRMFEFKVRRCTRSRSHDWTDCPFAHPGEKAQRRDPRKYHYSGAVCTEHRRGTCSRGDNCEFSHGVFECWLHPSRYRTEACKDGKNCQRKVCFFAHTPRQLRILAVQPEEPPPVQERKYQAEPHCCELCHSVNSFSSPRSTLLDASNLSPPLSASLSPPLSPLKRRSLAGLSSVSPCPNSFVAHPDPIGSNGSSINYKDVLKVIMNSFDSIQMSERRRIGNNNLPWLDIPNTVAEEQSGPQFIPSPSVGTNNIGLRGGLFFDEEGPGSMTTTDPDVGWVDELLM</sequence>
<evidence type="ECO:0000313" key="1">
    <source>
        <dbReference type="EMBL" id="KAI4383315.1"/>
    </source>
</evidence>
<comment type="caution">
    <text evidence="1">The sequence shown here is derived from an EMBL/GenBank/DDBJ whole genome shotgun (WGS) entry which is preliminary data.</text>
</comment>
<accession>A0ACB9RX88</accession>
<protein>
    <submittedName>
        <fullName evidence="1">Uncharacterized protein</fullName>
    </submittedName>
</protein>
<proteinExistence type="predicted"/>
<dbReference type="EMBL" id="CM042882">
    <property type="protein sequence ID" value="KAI4383315.1"/>
    <property type="molecule type" value="Genomic_DNA"/>
</dbReference>
<name>A0ACB9RX88_9MYRT</name>
<evidence type="ECO:0000313" key="2">
    <source>
        <dbReference type="Proteomes" id="UP001057402"/>
    </source>
</evidence>
<reference evidence="2" key="1">
    <citation type="journal article" date="2023" name="Front. Plant Sci.">
        <title>Chromosomal-level genome assembly of Melastoma candidum provides insights into trichome evolution.</title>
        <authorList>
            <person name="Zhong Y."/>
            <person name="Wu W."/>
            <person name="Sun C."/>
            <person name="Zou P."/>
            <person name="Liu Y."/>
            <person name="Dai S."/>
            <person name="Zhou R."/>
        </authorList>
    </citation>
    <scope>NUCLEOTIDE SEQUENCE [LARGE SCALE GENOMIC DNA]</scope>
</reference>
<keyword evidence="2" id="KW-1185">Reference proteome</keyword>